<dbReference type="AlphaFoldDB" id="A0A399SSX7"/>
<keyword evidence="2" id="KW-1185">Reference proteome</keyword>
<dbReference type="RefSeq" id="WP_119439001.1">
    <property type="nucleotide sequence ID" value="NZ_QWGR01000010.1"/>
</dbReference>
<organism evidence="1 2">
    <name type="scientific">Maribellus luteus</name>
    <dbReference type="NCBI Taxonomy" id="2305463"/>
    <lineage>
        <taxon>Bacteria</taxon>
        <taxon>Pseudomonadati</taxon>
        <taxon>Bacteroidota</taxon>
        <taxon>Bacteroidia</taxon>
        <taxon>Marinilabiliales</taxon>
        <taxon>Prolixibacteraceae</taxon>
        <taxon>Maribellus</taxon>
    </lineage>
</organism>
<dbReference type="Pfam" id="PF11287">
    <property type="entry name" value="DUF3088"/>
    <property type="match status" value="1"/>
</dbReference>
<protein>
    <submittedName>
        <fullName evidence="1">DUF3088 family protein</fullName>
    </submittedName>
</protein>
<name>A0A399SSX7_9BACT</name>
<gene>
    <name evidence="1" type="ORF">D1614_16100</name>
</gene>
<evidence type="ECO:0000313" key="2">
    <source>
        <dbReference type="Proteomes" id="UP000265926"/>
    </source>
</evidence>
<comment type="caution">
    <text evidence="1">The sequence shown here is derived from an EMBL/GenBank/DDBJ whole genome shotgun (WGS) entry which is preliminary data.</text>
</comment>
<reference evidence="1 2" key="1">
    <citation type="submission" date="2018-08" db="EMBL/GenBank/DDBJ databases">
        <title>Pallidiluteibacterium maritimus gen. nov., sp. nov., isolated from coastal sediment.</title>
        <authorList>
            <person name="Zhou L.Y."/>
        </authorList>
    </citation>
    <scope>NUCLEOTIDE SEQUENCE [LARGE SCALE GENOMIC DNA]</scope>
    <source>
        <strain evidence="1 2">XSD2</strain>
    </source>
</reference>
<sequence length="117" mass="13351">MAKLFLLKPGFTDKALGEDTLYYCPYSAQILGVLNYYPRLYDELEVIFIDFERPRKGLVELVGEANQGCPNLVIPKEDVTTDDDLSYFDSYDGNYFVNSVELIARYLSEKHTIGAPH</sequence>
<dbReference type="OrthoDB" id="1356145at2"/>
<dbReference type="EMBL" id="QWGR01000010">
    <property type="protein sequence ID" value="RIJ46960.1"/>
    <property type="molecule type" value="Genomic_DNA"/>
</dbReference>
<dbReference type="Proteomes" id="UP000265926">
    <property type="component" value="Unassembled WGS sequence"/>
</dbReference>
<proteinExistence type="predicted"/>
<evidence type="ECO:0000313" key="1">
    <source>
        <dbReference type="EMBL" id="RIJ46960.1"/>
    </source>
</evidence>
<accession>A0A399SSX7</accession>
<dbReference type="InterPro" id="IPR021439">
    <property type="entry name" value="DUF3088"/>
</dbReference>